<feature type="region of interest" description="Disordered" evidence="1">
    <location>
        <begin position="278"/>
        <end position="366"/>
    </location>
</feature>
<protein>
    <recommendedName>
        <fullName evidence="4">SANT domain-containing protein</fullName>
    </recommendedName>
</protein>
<feature type="compositionally biased region" description="Basic residues" evidence="1">
    <location>
        <begin position="34"/>
        <end position="51"/>
    </location>
</feature>
<feature type="compositionally biased region" description="Acidic residues" evidence="1">
    <location>
        <begin position="334"/>
        <end position="350"/>
    </location>
</feature>
<evidence type="ECO:0000313" key="2">
    <source>
        <dbReference type="EMBL" id="KAK9906433.1"/>
    </source>
</evidence>
<evidence type="ECO:0000256" key="1">
    <source>
        <dbReference type="SAM" id="MobiDB-lite"/>
    </source>
</evidence>
<feature type="region of interest" description="Disordered" evidence="1">
    <location>
        <begin position="1"/>
        <end position="221"/>
    </location>
</feature>
<feature type="compositionally biased region" description="Polar residues" evidence="1">
    <location>
        <begin position="196"/>
        <end position="209"/>
    </location>
</feature>
<comment type="caution">
    <text evidence="2">The sequence shown here is derived from an EMBL/GenBank/DDBJ whole genome shotgun (WGS) entry which is preliminary data.</text>
</comment>
<reference evidence="2 3" key="1">
    <citation type="journal article" date="2024" name="Nat. Commun.">
        <title>Phylogenomics reveals the evolutionary origins of lichenization in chlorophyte algae.</title>
        <authorList>
            <person name="Puginier C."/>
            <person name="Libourel C."/>
            <person name="Otte J."/>
            <person name="Skaloud P."/>
            <person name="Haon M."/>
            <person name="Grisel S."/>
            <person name="Petersen M."/>
            <person name="Berrin J.G."/>
            <person name="Delaux P.M."/>
            <person name="Dal Grande F."/>
            <person name="Keller J."/>
        </authorList>
    </citation>
    <scope>NUCLEOTIDE SEQUENCE [LARGE SCALE GENOMIC DNA]</scope>
    <source>
        <strain evidence="2 3">SAG 216-7</strain>
    </source>
</reference>
<dbReference type="Proteomes" id="UP001491310">
    <property type="component" value="Unassembled WGS sequence"/>
</dbReference>
<feature type="region of interest" description="Disordered" evidence="1">
    <location>
        <begin position="239"/>
        <end position="263"/>
    </location>
</feature>
<feature type="compositionally biased region" description="Low complexity" evidence="1">
    <location>
        <begin position="104"/>
        <end position="118"/>
    </location>
</feature>
<keyword evidence="3" id="KW-1185">Reference proteome</keyword>
<sequence length="582" mass="63942">MDPDRGRQQEGDPSNGVAKQNAGMADLPSEATGRPKRKPSAAQGKQKKALRHSSSSPPGDRASKRPAFEQPLPDRLVSQPPVAHSRAPAKEPSQPLGARDEQSRGAAGRQFGAASAAGDDSEDSFALHFSTDDEQEEEVSGHEARGRIRPSAQDPAKARSRQGKPSRVKQSGSRERPGGFHTSDMQECHVRPPRGSVTQQSIPTVSLSPRATWPLKGYSSSPQLVGMADLVHWLRSTASTGGRATAPPCVGPAETAPPEWQPSAVERRYRAALARARAVTRAAPPEAADEAAGIRRSSRARTTPDTFVPGLDSPSSGLSRHRGRRVVEKPEDSKEGDEDDGPSELLEGEEYQAVLPQQRPRPKRPMADEARWLQHRVLPAGSWGDPSRRTRILSFTDTSGRRIMQTETGVPISGQLQRDLGLVSPLPEWSQHEIDIFEAVLTRDGKDMDLIASQLAPAKSVGDIVRFYFCIWKGRALPQAQLWYERRKQEKERAEEAEKLEEAAAGVAAQRKAGVVRAERRRQLKNALLWQRDSMRTPLDLNTTRVKILDRLMKAREVVVAGALPKFTASTLIEHREQTMKP</sequence>
<evidence type="ECO:0008006" key="4">
    <source>
        <dbReference type="Google" id="ProtNLM"/>
    </source>
</evidence>
<accession>A0ABR2YJY5</accession>
<feature type="compositionally biased region" description="Basic and acidic residues" evidence="1">
    <location>
        <begin position="1"/>
        <end position="10"/>
    </location>
</feature>
<evidence type="ECO:0000313" key="3">
    <source>
        <dbReference type="Proteomes" id="UP001491310"/>
    </source>
</evidence>
<feature type="compositionally biased region" description="Basic residues" evidence="1">
    <location>
        <begin position="158"/>
        <end position="167"/>
    </location>
</feature>
<organism evidence="2 3">
    <name type="scientific">Coccomyxa subellipsoidea</name>
    <dbReference type="NCBI Taxonomy" id="248742"/>
    <lineage>
        <taxon>Eukaryota</taxon>
        <taxon>Viridiplantae</taxon>
        <taxon>Chlorophyta</taxon>
        <taxon>core chlorophytes</taxon>
        <taxon>Trebouxiophyceae</taxon>
        <taxon>Trebouxiophyceae incertae sedis</taxon>
        <taxon>Coccomyxaceae</taxon>
        <taxon>Coccomyxa</taxon>
    </lineage>
</organism>
<dbReference type="EMBL" id="JALJOT010000010">
    <property type="protein sequence ID" value="KAK9906433.1"/>
    <property type="molecule type" value="Genomic_DNA"/>
</dbReference>
<name>A0ABR2YJY5_9CHLO</name>
<gene>
    <name evidence="2" type="ORF">WJX75_001775</name>
</gene>
<proteinExistence type="predicted"/>
<dbReference type="Gene3D" id="1.10.10.60">
    <property type="entry name" value="Homeodomain-like"/>
    <property type="match status" value="1"/>
</dbReference>
<feature type="compositionally biased region" description="Basic and acidic residues" evidence="1">
    <location>
        <begin position="172"/>
        <end position="190"/>
    </location>
</feature>